<protein>
    <submittedName>
        <fullName evidence="1">Uncharacterized protein</fullName>
    </submittedName>
</protein>
<reference evidence="1 2" key="1">
    <citation type="journal article" date="2015" name="Sci. Rep.">
        <title>Chromosome-level genome map provides insights into diverse defense mechanisms in the medicinal fungus Ganoderma sinense.</title>
        <authorList>
            <person name="Zhu Y."/>
            <person name="Xu J."/>
            <person name="Sun C."/>
            <person name="Zhou S."/>
            <person name="Xu H."/>
            <person name="Nelson D.R."/>
            <person name="Qian J."/>
            <person name="Song J."/>
            <person name="Luo H."/>
            <person name="Xiang L."/>
            <person name="Li Y."/>
            <person name="Xu Z."/>
            <person name="Ji A."/>
            <person name="Wang L."/>
            <person name="Lu S."/>
            <person name="Hayward A."/>
            <person name="Sun W."/>
            <person name="Li X."/>
            <person name="Schwartz D.C."/>
            <person name="Wang Y."/>
            <person name="Chen S."/>
        </authorList>
    </citation>
    <scope>NUCLEOTIDE SEQUENCE [LARGE SCALE GENOMIC DNA]</scope>
    <source>
        <strain evidence="1 2">ZZ0214-1</strain>
    </source>
</reference>
<dbReference type="OrthoDB" id="432970at2759"/>
<dbReference type="Proteomes" id="UP000230002">
    <property type="component" value="Unassembled WGS sequence"/>
</dbReference>
<sequence>MRTIQHFSLQMPDDFPFFENEEVLVRIRNAALYHYRCLPDLKEMFIECSEHLMPNTFVSLLPGFEDGDGEKALDIGLRYYSGCTVKAPNIDRALYVWEAITDEDHEWASVDVTQSLLARAYYSCLAFAYFELHDRAQRGEAVPRDTTLRAANHPLPTAKRDDKLANDLLYPSAVSANAAVAFGLELTSPAVLHTRSGF</sequence>
<keyword evidence="2" id="KW-1185">Reference proteome</keyword>
<dbReference type="AlphaFoldDB" id="A0A2G8RXU4"/>
<gene>
    <name evidence="1" type="ORF">GSI_11893</name>
</gene>
<dbReference type="EMBL" id="AYKW01000045">
    <property type="protein sequence ID" value="PIL26138.1"/>
    <property type="molecule type" value="Genomic_DNA"/>
</dbReference>
<evidence type="ECO:0000313" key="1">
    <source>
        <dbReference type="EMBL" id="PIL26138.1"/>
    </source>
</evidence>
<accession>A0A2G8RXU4</accession>
<name>A0A2G8RXU4_9APHY</name>
<organism evidence="1 2">
    <name type="scientific">Ganoderma sinense ZZ0214-1</name>
    <dbReference type="NCBI Taxonomy" id="1077348"/>
    <lineage>
        <taxon>Eukaryota</taxon>
        <taxon>Fungi</taxon>
        <taxon>Dikarya</taxon>
        <taxon>Basidiomycota</taxon>
        <taxon>Agaricomycotina</taxon>
        <taxon>Agaricomycetes</taxon>
        <taxon>Polyporales</taxon>
        <taxon>Polyporaceae</taxon>
        <taxon>Ganoderma</taxon>
    </lineage>
</organism>
<comment type="caution">
    <text evidence="1">The sequence shown here is derived from an EMBL/GenBank/DDBJ whole genome shotgun (WGS) entry which is preliminary data.</text>
</comment>
<evidence type="ECO:0000313" key="2">
    <source>
        <dbReference type="Proteomes" id="UP000230002"/>
    </source>
</evidence>
<proteinExistence type="predicted"/>